<sequence length="76" mass="8471">MSLLLLAGSLLITVVCYLLGLPFFFLFLFIPLLPYFGRGPVRMKRCPVCGWETAGREDFCPWDGSRLTPADGQGDD</sequence>
<dbReference type="Proteomes" id="UP001042704">
    <property type="component" value="Chromosome"/>
</dbReference>
<name>A0A8A3SA20_9EURY</name>
<dbReference type="AlphaFoldDB" id="A0A8A3SA20"/>
<accession>A0A8A3SA20</accession>
<dbReference type="EMBL" id="CP036172">
    <property type="protein sequence ID" value="QSZ68364.1"/>
    <property type="molecule type" value="Genomic_DNA"/>
</dbReference>
<reference evidence="2" key="1">
    <citation type="journal article" date="2001" name="Int. J. Syst. Evol. Microbiol.">
        <title>Methanofollis aquaemaris sp. nov., a methanogen isolated from an aquaculture fish pond.</title>
        <authorList>
            <person name="Lai M.C."/>
            <person name="Chen S.C."/>
        </authorList>
    </citation>
    <scope>NUCLEOTIDE SEQUENCE</scope>
    <source>
        <strain evidence="2">N2F9704</strain>
    </source>
</reference>
<keyword evidence="1" id="KW-1133">Transmembrane helix</keyword>
<dbReference type="KEGG" id="maqe:RJ40_03460"/>
<keyword evidence="1" id="KW-0812">Transmembrane</keyword>
<reference evidence="2" key="2">
    <citation type="submission" date="2019-02" db="EMBL/GenBank/DDBJ databases">
        <authorList>
            <person name="Chen S.-C."/>
            <person name="Chien H.-H."/>
            <person name="Lai M.-C."/>
        </authorList>
    </citation>
    <scope>NUCLEOTIDE SEQUENCE</scope>
    <source>
        <strain evidence="2">N2F9704</strain>
    </source>
</reference>
<feature type="transmembrane region" description="Helical" evidence="1">
    <location>
        <begin position="6"/>
        <end position="35"/>
    </location>
</feature>
<organism evidence="2 3">
    <name type="scientific">Methanofollis aquaemaris</name>
    <dbReference type="NCBI Taxonomy" id="126734"/>
    <lineage>
        <taxon>Archaea</taxon>
        <taxon>Methanobacteriati</taxon>
        <taxon>Methanobacteriota</taxon>
        <taxon>Stenosarchaea group</taxon>
        <taxon>Methanomicrobia</taxon>
        <taxon>Methanomicrobiales</taxon>
        <taxon>Methanomicrobiaceae</taxon>
        <taxon>Methanofollis</taxon>
    </lineage>
</organism>
<evidence type="ECO:0000313" key="3">
    <source>
        <dbReference type="Proteomes" id="UP001042704"/>
    </source>
</evidence>
<evidence type="ECO:0000256" key="1">
    <source>
        <dbReference type="SAM" id="Phobius"/>
    </source>
</evidence>
<evidence type="ECO:0000313" key="2">
    <source>
        <dbReference type="EMBL" id="QSZ68364.1"/>
    </source>
</evidence>
<keyword evidence="3" id="KW-1185">Reference proteome</keyword>
<protein>
    <submittedName>
        <fullName evidence="2">Uncharacterized protein</fullName>
    </submittedName>
</protein>
<gene>
    <name evidence="2" type="ORF">RJ40_03460</name>
</gene>
<keyword evidence="1" id="KW-0472">Membrane</keyword>
<proteinExistence type="predicted"/>